<organism evidence="1 2">
    <name type="scientific">Candidatus Saganbacteria bacterium</name>
    <dbReference type="NCBI Taxonomy" id="2575572"/>
    <lineage>
        <taxon>Bacteria</taxon>
        <taxon>Bacillati</taxon>
        <taxon>Saganbacteria</taxon>
    </lineage>
</organism>
<dbReference type="EMBL" id="WPAF01000008">
    <property type="protein sequence ID" value="KAF0134404.1"/>
    <property type="molecule type" value="Genomic_DNA"/>
</dbReference>
<accession>A0A833L1H0</accession>
<dbReference type="AlphaFoldDB" id="A0A833L1H0"/>
<reference evidence="1 2" key="1">
    <citation type="submission" date="2019-12" db="EMBL/GenBank/DDBJ databases">
        <authorList>
            <person name="Wolfe R."/>
            <person name="Danczak R."/>
            <person name="Wilkins M."/>
        </authorList>
    </citation>
    <scope>NUCLEOTIDE SEQUENCE [LARGE SCALE GENOMIC DNA]</scope>
    <source>
        <strain evidence="1">X2_MaxBin.013</strain>
    </source>
</reference>
<evidence type="ECO:0000313" key="1">
    <source>
        <dbReference type="EMBL" id="KAF0134404.1"/>
    </source>
</evidence>
<evidence type="ECO:0000313" key="2">
    <source>
        <dbReference type="Proteomes" id="UP000488506"/>
    </source>
</evidence>
<protein>
    <submittedName>
        <fullName evidence="1">Uncharacterized protein</fullName>
    </submittedName>
</protein>
<dbReference type="Proteomes" id="UP000488506">
    <property type="component" value="Unassembled WGS sequence"/>
</dbReference>
<comment type="caution">
    <text evidence="1">The sequence shown here is derived from an EMBL/GenBank/DDBJ whole genome shotgun (WGS) entry which is preliminary data.</text>
</comment>
<name>A0A833L1H0_UNCSA</name>
<sequence length="273" mass="30159">MDISGTNRIPNTGSLSLGGQIHSYTRDQLITKRSSVPNINLLLSMARLSGINIIGAELKDVVLQLVGKKLRVNIVNGDIKHALLGFKPDDKGNISLSIPKSIKVNGPVAGAATMEVAGIAFGRIARIRIYRSELPLTEVSVDVLKCGSAPIQRKREEIKEIDKVIRSINGAWERAKKAFIEGRIDEEKLDGIVLGINIKICSARKKELSSGIKNLLERRTAIVLRGVEIKIIKEREEISDQRPDFEGPRKVQIIIEERDLCSLGIDVYGRLIE</sequence>
<proteinExistence type="predicted"/>
<gene>
    <name evidence="1" type="ORF">FD145_629</name>
</gene>